<keyword evidence="3" id="KW-1185">Reference proteome</keyword>
<dbReference type="RefSeq" id="WP_005990769.1">
    <property type="nucleotide sequence ID" value="NZ_AECZ01000002.1"/>
</dbReference>
<dbReference type="Proteomes" id="UP000006250">
    <property type="component" value="Unassembled WGS sequence"/>
</dbReference>
<protein>
    <recommendedName>
        <fullName evidence="4">Transmembrane protein</fullName>
    </recommendedName>
</protein>
<reference evidence="2 3" key="1">
    <citation type="submission" date="2010-08" db="EMBL/GenBank/DDBJ databases">
        <title>The draft genome of Desulfovibrio fructosovorans JJ.</title>
        <authorList>
            <consortium name="US DOE Joint Genome Institute (JGI-PGF)"/>
            <person name="Lucas S."/>
            <person name="Copeland A."/>
            <person name="Lapidus A."/>
            <person name="Cheng J.-F."/>
            <person name="Bruce D."/>
            <person name="Goodwin L."/>
            <person name="Pitluck S."/>
            <person name="Land M.L."/>
            <person name="Hauser L."/>
            <person name="Chang Y.-J."/>
            <person name="Jeffries C."/>
            <person name="Wall J.D."/>
            <person name="Stahl D.A."/>
            <person name="Arkin A.P."/>
            <person name="Dehal P."/>
            <person name="Stolyar S.M."/>
            <person name="Hazen T.C."/>
            <person name="Woyke T.J."/>
        </authorList>
    </citation>
    <scope>NUCLEOTIDE SEQUENCE [LARGE SCALE GENOMIC DNA]</scope>
    <source>
        <strain evidence="2 3">JJ</strain>
    </source>
</reference>
<feature type="transmembrane region" description="Helical" evidence="1">
    <location>
        <begin position="94"/>
        <end position="116"/>
    </location>
</feature>
<keyword evidence="1" id="KW-1133">Transmembrane helix</keyword>
<keyword evidence="1" id="KW-0472">Membrane</keyword>
<feature type="transmembrane region" description="Helical" evidence="1">
    <location>
        <begin position="136"/>
        <end position="156"/>
    </location>
</feature>
<accession>E1JS96</accession>
<feature type="transmembrane region" description="Helical" evidence="1">
    <location>
        <begin position="21"/>
        <end position="42"/>
    </location>
</feature>
<dbReference type="eggNOG" id="ENOG5032SDN">
    <property type="taxonomic scope" value="Bacteria"/>
</dbReference>
<gene>
    <name evidence="2" type="ORF">DesfrDRAFT_0495</name>
</gene>
<evidence type="ECO:0008006" key="4">
    <source>
        <dbReference type="Google" id="ProtNLM"/>
    </source>
</evidence>
<evidence type="ECO:0000313" key="3">
    <source>
        <dbReference type="Proteomes" id="UP000006250"/>
    </source>
</evidence>
<comment type="caution">
    <text evidence="2">The sequence shown here is derived from an EMBL/GenBank/DDBJ whole genome shotgun (WGS) entry which is preliminary data.</text>
</comment>
<proteinExistence type="predicted"/>
<dbReference type="STRING" id="596151.DesfrDRAFT_0495"/>
<name>E1JS96_SOLFR</name>
<dbReference type="AlphaFoldDB" id="E1JS96"/>
<evidence type="ECO:0000313" key="2">
    <source>
        <dbReference type="EMBL" id="EFL52865.1"/>
    </source>
</evidence>
<keyword evidence="1" id="KW-0812">Transmembrane</keyword>
<organism evidence="2 3">
    <name type="scientific">Solidesulfovibrio fructosivorans JJ]</name>
    <dbReference type="NCBI Taxonomy" id="596151"/>
    <lineage>
        <taxon>Bacteria</taxon>
        <taxon>Pseudomonadati</taxon>
        <taxon>Thermodesulfobacteriota</taxon>
        <taxon>Desulfovibrionia</taxon>
        <taxon>Desulfovibrionales</taxon>
        <taxon>Desulfovibrionaceae</taxon>
        <taxon>Solidesulfovibrio</taxon>
    </lineage>
</organism>
<sequence>MFNILDAILIAPYRLLPNSTAAFYLGTAVLALACLLVGRITFDLVWLFNRKHYTKEEAEMVRMHNLSVAAIEARDKVAYKAANKEANEAFGKSFFAGAALFSVSIWPLPFVLAWLSMRFTDIDIPLFPGYFVRYNAVFLGLYLIFRLVMWSFWRYLPLFGRVERLRREVAAKRVRLRPWTELGKPQEAQTADSQPDKS</sequence>
<evidence type="ECO:0000256" key="1">
    <source>
        <dbReference type="SAM" id="Phobius"/>
    </source>
</evidence>
<dbReference type="EMBL" id="AECZ01000002">
    <property type="protein sequence ID" value="EFL52865.1"/>
    <property type="molecule type" value="Genomic_DNA"/>
</dbReference>
<dbReference type="OrthoDB" id="1806539at2"/>